<dbReference type="GO" id="GO:0016616">
    <property type="term" value="F:oxidoreductase activity, acting on the CH-OH group of donors, NAD or NADP as acceptor"/>
    <property type="evidence" value="ECO:0007669"/>
    <property type="project" value="TreeGrafter"/>
</dbReference>
<comment type="similarity">
    <text evidence="1">Belongs to the short-chain dehydrogenases/reductases (SDR) family.</text>
</comment>
<dbReference type="STRING" id="1448308.A0A2T2P2Y3"/>
<evidence type="ECO:0000313" key="4">
    <source>
        <dbReference type="EMBL" id="PSN72050.1"/>
    </source>
</evidence>
<name>A0A2T2P2Y3_CORCC</name>
<reference evidence="4 5" key="1">
    <citation type="journal article" date="2018" name="Front. Microbiol.">
        <title>Genome-Wide Analysis of Corynespora cassiicola Leaf Fall Disease Putative Effectors.</title>
        <authorList>
            <person name="Lopez D."/>
            <person name="Ribeiro S."/>
            <person name="Label P."/>
            <person name="Fumanal B."/>
            <person name="Venisse J.S."/>
            <person name="Kohler A."/>
            <person name="de Oliveira R.R."/>
            <person name="Labutti K."/>
            <person name="Lipzen A."/>
            <person name="Lail K."/>
            <person name="Bauer D."/>
            <person name="Ohm R.A."/>
            <person name="Barry K.W."/>
            <person name="Spatafora J."/>
            <person name="Grigoriev I.V."/>
            <person name="Martin F.M."/>
            <person name="Pujade-Renaud V."/>
        </authorList>
    </citation>
    <scope>NUCLEOTIDE SEQUENCE [LARGE SCALE GENOMIC DNA]</scope>
    <source>
        <strain evidence="4 5">Philippines</strain>
    </source>
</reference>
<feature type="non-terminal residue" evidence="4">
    <location>
        <position position="1"/>
    </location>
</feature>
<dbReference type="Gene3D" id="3.40.50.720">
    <property type="entry name" value="NAD(P)-binding Rossmann-like Domain"/>
    <property type="match status" value="1"/>
</dbReference>
<dbReference type="PANTHER" id="PTHR42760:SF115">
    <property type="entry name" value="3-OXOACYL-[ACYL-CARRIER-PROTEIN] REDUCTASE FABG"/>
    <property type="match status" value="1"/>
</dbReference>
<dbReference type="EMBL" id="KZ678130">
    <property type="protein sequence ID" value="PSN72050.1"/>
    <property type="molecule type" value="Genomic_DNA"/>
</dbReference>
<accession>A0A2T2P2Y3</accession>
<dbReference type="InterPro" id="IPR002347">
    <property type="entry name" value="SDR_fam"/>
</dbReference>
<evidence type="ECO:0000313" key="5">
    <source>
        <dbReference type="Proteomes" id="UP000240883"/>
    </source>
</evidence>
<organism evidence="4 5">
    <name type="scientific">Corynespora cassiicola Philippines</name>
    <dbReference type="NCBI Taxonomy" id="1448308"/>
    <lineage>
        <taxon>Eukaryota</taxon>
        <taxon>Fungi</taxon>
        <taxon>Dikarya</taxon>
        <taxon>Ascomycota</taxon>
        <taxon>Pezizomycotina</taxon>
        <taxon>Dothideomycetes</taxon>
        <taxon>Pleosporomycetidae</taxon>
        <taxon>Pleosporales</taxon>
        <taxon>Corynesporascaceae</taxon>
        <taxon>Corynespora</taxon>
    </lineage>
</organism>
<dbReference type="PANTHER" id="PTHR42760">
    <property type="entry name" value="SHORT-CHAIN DEHYDROGENASES/REDUCTASES FAMILY MEMBER"/>
    <property type="match status" value="1"/>
</dbReference>
<sequence>NLGIGRATALAFANGGCRSLALLDKNLSGAQETQRQVMDAIKKNDSNYEKAKIHTYEVDVTSDTSVASAFKSVKETFGRLDYSVQCAGIALFTGPSSKTSLEHFELTNSILYRGLWLCSRAALEIMDSQELDSKAYPSAMIPEYRAQCGSIINLSSGLALLAQHNSPIYSAAKAAVLGLTRADAVDYCSKRIRVNAVLPGLVDTPMINSNPEVHEVLKGTVKTTNPMARFATADELADAIVFLASNKASYITGASICVDGGTTARA</sequence>
<gene>
    <name evidence="4" type="ORF">BS50DRAFT_657852</name>
</gene>
<keyword evidence="5" id="KW-1185">Reference proteome</keyword>
<dbReference type="SUPFAM" id="SSF51735">
    <property type="entry name" value="NAD(P)-binding Rossmann-fold domains"/>
    <property type="match status" value="1"/>
</dbReference>
<evidence type="ECO:0000256" key="2">
    <source>
        <dbReference type="ARBA" id="ARBA00022857"/>
    </source>
</evidence>
<dbReference type="Pfam" id="PF13561">
    <property type="entry name" value="adh_short_C2"/>
    <property type="match status" value="1"/>
</dbReference>
<dbReference type="CDD" id="cd05233">
    <property type="entry name" value="SDR_c"/>
    <property type="match status" value="1"/>
</dbReference>
<evidence type="ECO:0000256" key="1">
    <source>
        <dbReference type="ARBA" id="ARBA00006484"/>
    </source>
</evidence>
<dbReference type="AlphaFoldDB" id="A0A2T2P2Y3"/>
<keyword evidence="2" id="KW-0521">NADP</keyword>
<dbReference type="Proteomes" id="UP000240883">
    <property type="component" value="Unassembled WGS sequence"/>
</dbReference>
<dbReference type="FunFam" id="3.40.50.720:FF:000084">
    <property type="entry name" value="Short-chain dehydrogenase reductase"/>
    <property type="match status" value="1"/>
</dbReference>
<proteinExistence type="inferred from homology"/>
<dbReference type="InterPro" id="IPR036291">
    <property type="entry name" value="NAD(P)-bd_dom_sf"/>
</dbReference>
<dbReference type="PRINTS" id="PR00081">
    <property type="entry name" value="GDHRDH"/>
</dbReference>
<evidence type="ECO:0000256" key="3">
    <source>
        <dbReference type="ARBA" id="ARBA00023002"/>
    </source>
</evidence>
<dbReference type="OrthoDB" id="5840532at2759"/>
<protein>
    <submittedName>
        <fullName evidence="4">3-oxoacyl-reductase</fullName>
    </submittedName>
</protein>
<dbReference type="PRINTS" id="PR00080">
    <property type="entry name" value="SDRFAMILY"/>
</dbReference>
<keyword evidence="3" id="KW-0560">Oxidoreductase</keyword>